<evidence type="ECO:0000256" key="3">
    <source>
        <dbReference type="ARBA" id="ARBA00022692"/>
    </source>
</evidence>
<accession>A0A853IXN3</accession>
<dbReference type="Pfam" id="PF03626">
    <property type="entry name" value="COX4_pro"/>
    <property type="match status" value="1"/>
</dbReference>
<proteinExistence type="predicted"/>
<gene>
    <name evidence="7" type="ORF">H0I39_08440</name>
</gene>
<sequence>MKPKLLDLIWLLLLAATAFTWWLGHTGALAVPRLSIVALVFGLAWLKGVGVILEFMELRHAPAAWRWALIGGLSFITLLIVLAYALAQR</sequence>
<dbReference type="AlphaFoldDB" id="A0A853IXN3"/>
<evidence type="ECO:0000256" key="6">
    <source>
        <dbReference type="SAM" id="Phobius"/>
    </source>
</evidence>
<keyword evidence="3 6" id="KW-0812">Transmembrane</keyword>
<evidence type="ECO:0000256" key="5">
    <source>
        <dbReference type="ARBA" id="ARBA00023136"/>
    </source>
</evidence>
<reference evidence="7 8" key="1">
    <citation type="submission" date="2020-07" db="EMBL/GenBank/DDBJ databases">
        <authorList>
            <person name="Maaloum M."/>
        </authorList>
    </citation>
    <scope>NUCLEOTIDE SEQUENCE [LARGE SCALE GENOMIC DNA]</scope>
    <source>
        <strain evidence="7 8">GCS-AN-3</strain>
    </source>
</reference>
<keyword evidence="8" id="KW-1185">Reference proteome</keyword>
<comment type="subcellular location">
    <subcellularLocation>
        <location evidence="1">Cell membrane</location>
        <topology evidence="1">Multi-pass membrane protein</topology>
    </subcellularLocation>
</comment>
<keyword evidence="2" id="KW-1003">Cell membrane</keyword>
<keyword evidence="4 6" id="KW-1133">Transmembrane helix</keyword>
<dbReference type="InterPro" id="IPR005171">
    <property type="entry name" value="Cyt_c_oxidase_su4_prok"/>
</dbReference>
<evidence type="ECO:0000313" key="8">
    <source>
        <dbReference type="Proteomes" id="UP000589716"/>
    </source>
</evidence>
<organism evidence="7 8">
    <name type="scientific">Ottowia beijingensis</name>
    <dbReference type="NCBI Taxonomy" id="1207057"/>
    <lineage>
        <taxon>Bacteria</taxon>
        <taxon>Pseudomonadati</taxon>
        <taxon>Pseudomonadota</taxon>
        <taxon>Betaproteobacteria</taxon>
        <taxon>Burkholderiales</taxon>
        <taxon>Comamonadaceae</taxon>
        <taxon>Ottowia</taxon>
    </lineage>
</organism>
<feature type="transmembrane region" description="Helical" evidence="6">
    <location>
        <begin position="67"/>
        <end position="87"/>
    </location>
</feature>
<evidence type="ECO:0000313" key="7">
    <source>
        <dbReference type="EMBL" id="NZA01768.1"/>
    </source>
</evidence>
<dbReference type="EMBL" id="JACCKX010000001">
    <property type="protein sequence ID" value="NZA01768.1"/>
    <property type="molecule type" value="Genomic_DNA"/>
</dbReference>
<protein>
    <submittedName>
        <fullName evidence="7">Cytochrome C oxidase subunit IV family protein</fullName>
    </submittedName>
</protein>
<dbReference type="RefSeq" id="WP_180550179.1">
    <property type="nucleotide sequence ID" value="NZ_JACCKX010000001.1"/>
</dbReference>
<dbReference type="Proteomes" id="UP000589716">
    <property type="component" value="Unassembled WGS sequence"/>
</dbReference>
<name>A0A853IXN3_9BURK</name>
<dbReference type="GO" id="GO:0005886">
    <property type="term" value="C:plasma membrane"/>
    <property type="evidence" value="ECO:0007669"/>
    <property type="project" value="UniProtKB-SubCell"/>
</dbReference>
<keyword evidence="5 6" id="KW-0472">Membrane</keyword>
<evidence type="ECO:0000256" key="2">
    <source>
        <dbReference type="ARBA" id="ARBA00022475"/>
    </source>
</evidence>
<comment type="caution">
    <text evidence="7">The sequence shown here is derived from an EMBL/GenBank/DDBJ whole genome shotgun (WGS) entry which is preliminary data.</text>
</comment>
<evidence type="ECO:0000256" key="1">
    <source>
        <dbReference type="ARBA" id="ARBA00004651"/>
    </source>
</evidence>
<feature type="transmembrane region" description="Helical" evidence="6">
    <location>
        <begin position="36"/>
        <end position="55"/>
    </location>
</feature>
<evidence type="ECO:0000256" key="4">
    <source>
        <dbReference type="ARBA" id="ARBA00022989"/>
    </source>
</evidence>